<comment type="caution">
    <text evidence="1">The sequence shown here is derived from an EMBL/GenBank/DDBJ whole genome shotgun (WGS) entry which is preliminary data.</text>
</comment>
<name>A0A2U1M268_ARTAN</name>
<sequence>MAEKKSTFVAIHNSQMEQTRIKWAQMLYFVDDVIDHTPEWSNEGSEEPLKFTELWLSRIHEMHKFNDLLNGMKKDLRKEVEMLEYKIKVEKVCPIKAWEDFNQALDITLVKLTLGAFALPLALSLQHLLFASLKTLILNIDQVS</sequence>
<reference evidence="1 2" key="1">
    <citation type="journal article" date="2018" name="Mol. Plant">
        <title>The genome of Artemisia annua provides insight into the evolution of Asteraceae family and artemisinin biosynthesis.</title>
        <authorList>
            <person name="Shen Q."/>
            <person name="Zhang L."/>
            <person name="Liao Z."/>
            <person name="Wang S."/>
            <person name="Yan T."/>
            <person name="Shi P."/>
            <person name="Liu M."/>
            <person name="Fu X."/>
            <person name="Pan Q."/>
            <person name="Wang Y."/>
            <person name="Lv Z."/>
            <person name="Lu X."/>
            <person name="Zhang F."/>
            <person name="Jiang W."/>
            <person name="Ma Y."/>
            <person name="Chen M."/>
            <person name="Hao X."/>
            <person name="Li L."/>
            <person name="Tang Y."/>
            <person name="Lv G."/>
            <person name="Zhou Y."/>
            <person name="Sun X."/>
            <person name="Brodelius P.E."/>
            <person name="Rose J.K.C."/>
            <person name="Tang K."/>
        </authorList>
    </citation>
    <scope>NUCLEOTIDE SEQUENCE [LARGE SCALE GENOMIC DNA]</scope>
    <source>
        <strain evidence="2">cv. Huhao1</strain>
        <tissue evidence="1">Leaf</tissue>
    </source>
</reference>
<protein>
    <submittedName>
        <fullName evidence="1">Uncharacterized protein</fullName>
    </submittedName>
</protein>
<proteinExistence type="predicted"/>
<keyword evidence="2" id="KW-1185">Reference proteome</keyword>
<gene>
    <name evidence="1" type="ORF">CTI12_AA428530</name>
</gene>
<accession>A0A2U1M268</accession>
<dbReference type="EMBL" id="PKPP01006784">
    <property type="protein sequence ID" value="PWA55331.1"/>
    <property type="molecule type" value="Genomic_DNA"/>
</dbReference>
<organism evidence="1 2">
    <name type="scientific">Artemisia annua</name>
    <name type="common">Sweet wormwood</name>
    <dbReference type="NCBI Taxonomy" id="35608"/>
    <lineage>
        <taxon>Eukaryota</taxon>
        <taxon>Viridiplantae</taxon>
        <taxon>Streptophyta</taxon>
        <taxon>Embryophyta</taxon>
        <taxon>Tracheophyta</taxon>
        <taxon>Spermatophyta</taxon>
        <taxon>Magnoliopsida</taxon>
        <taxon>eudicotyledons</taxon>
        <taxon>Gunneridae</taxon>
        <taxon>Pentapetalae</taxon>
        <taxon>asterids</taxon>
        <taxon>campanulids</taxon>
        <taxon>Asterales</taxon>
        <taxon>Asteraceae</taxon>
        <taxon>Asteroideae</taxon>
        <taxon>Anthemideae</taxon>
        <taxon>Artemisiinae</taxon>
        <taxon>Artemisia</taxon>
    </lineage>
</organism>
<evidence type="ECO:0000313" key="1">
    <source>
        <dbReference type="EMBL" id="PWA55331.1"/>
    </source>
</evidence>
<dbReference type="AlphaFoldDB" id="A0A2U1M268"/>
<evidence type="ECO:0000313" key="2">
    <source>
        <dbReference type="Proteomes" id="UP000245207"/>
    </source>
</evidence>
<dbReference type="Proteomes" id="UP000245207">
    <property type="component" value="Unassembled WGS sequence"/>
</dbReference>